<dbReference type="InterPro" id="IPR020476">
    <property type="entry name" value="Nudix_hydrolase"/>
</dbReference>
<gene>
    <name evidence="6" type="ORF">AVDCRST_MAG80-260</name>
</gene>
<dbReference type="Pfam" id="PF00293">
    <property type="entry name" value="NUDIX"/>
    <property type="match status" value="1"/>
</dbReference>
<proteinExistence type="inferred from homology"/>
<keyword evidence="3 4" id="KW-0378">Hydrolase</keyword>
<dbReference type="PRINTS" id="PR00502">
    <property type="entry name" value="NUDIXFAMILY"/>
</dbReference>
<dbReference type="PANTHER" id="PTHR43046">
    <property type="entry name" value="GDP-MANNOSE MANNOSYL HYDROLASE"/>
    <property type="match status" value="1"/>
</dbReference>
<comment type="cofactor">
    <cofactor evidence="1">
        <name>Mg(2+)</name>
        <dbReference type="ChEBI" id="CHEBI:18420"/>
    </cofactor>
</comment>
<reference evidence="6" key="1">
    <citation type="submission" date="2020-02" db="EMBL/GenBank/DDBJ databases">
        <authorList>
            <person name="Meier V. D."/>
        </authorList>
    </citation>
    <scope>NUCLEOTIDE SEQUENCE</scope>
    <source>
        <strain evidence="6">AVDCRST_MAG80</strain>
    </source>
</reference>
<evidence type="ECO:0000256" key="1">
    <source>
        <dbReference type="ARBA" id="ARBA00001946"/>
    </source>
</evidence>
<evidence type="ECO:0000256" key="4">
    <source>
        <dbReference type="RuleBase" id="RU003476"/>
    </source>
</evidence>
<dbReference type="Gene3D" id="3.90.79.10">
    <property type="entry name" value="Nucleoside Triphosphate Pyrophosphohydrolase"/>
    <property type="match status" value="1"/>
</dbReference>
<name>A0A6J4PZF8_9ACTN</name>
<dbReference type="InterPro" id="IPR020084">
    <property type="entry name" value="NUDIX_hydrolase_CS"/>
</dbReference>
<comment type="similarity">
    <text evidence="2 4">Belongs to the Nudix hydrolase family.</text>
</comment>
<dbReference type="EMBL" id="CADCVC010000028">
    <property type="protein sequence ID" value="CAA9426488.1"/>
    <property type="molecule type" value="Genomic_DNA"/>
</dbReference>
<feature type="domain" description="Nudix hydrolase" evidence="5">
    <location>
        <begin position="32"/>
        <end position="172"/>
    </location>
</feature>
<dbReference type="SUPFAM" id="SSF55811">
    <property type="entry name" value="Nudix"/>
    <property type="match status" value="1"/>
</dbReference>
<dbReference type="GO" id="GO:0016787">
    <property type="term" value="F:hydrolase activity"/>
    <property type="evidence" value="ECO:0007669"/>
    <property type="project" value="UniProtKB-KW"/>
</dbReference>
<evidence type="ECO:0000259" key="5">
    <source>
        <dbReference type="PROSITE" id="PS51462"/>
    </source>
</evidence>
<dbReference type="InterPro" id="IPR000086">
    <property type="entry name" value="NUDIX_hydrolase_dom"/>
</dbReference>
<evidence type="ECO:0000256" key="3">
    <source>
        <dbReference type="ARBA" id="ARBA00022801"/>
    </source>
</evidence>
<dbReference type="AlphaFoldDB" id="A0A6J4PZF8"/>
<organism evidence="6">
    <name type="scientific">uncultured Rubrobacteraceae bacterium</name>
    <dbReference type="NCBI Taxonomy" id="349277"/>
    <lineage>
        <taxon>Bacteria</taxon>
        <taxon>Bacillati</taxon>
        <taxon>Actinomycetota</taxon>
        <taxon>Rubrobacteria</taxon>
        <taxon>Rubrobacterales</taxon>
        <taxon>Rubrobacteraceae</taxon>
        <taxon>environmental samples</taxon>
    </lineage>
</organism>
<dbReference type="PROSITE" id="PS00893">
    <property type="entry name" value="NUDIX_BOX"/>
    <property type="match status" value="1"/>
</dbReference>
<dbReference type="PROSITE" id="PS51462">
    <property type="entry name" value="NUDIX"/>
    <property type="match status" value="1"/>
</dbReference>
<accession>A0A6J4PZF8</accession>
<sequence length="186" mass="20262">MPDRVSLGGVFTWRSGEGGYTRRMGKDRAASGMDFGVRVAAVVEREGAVLLVRHQKPDRDPYWVLPGGRLEPGETIPECAVRELAEETGLTANFSGVLYVSEFLREGRHTIDVVARMALEGDGEAVLGSDPEVAPGSEPTLREVRWVSVRELRGIKLLPASIKRRLLDDAGDGWTPDNVYVGSTDG</sequence>
<dbReference type="InterPro" id="IPR015797">
    <property type="entry name" value="NUDIX_hydrolase-like_dom_sf"/>
</dbReference>
<dbReference type="PANTHER" id="PTHR43046:SF14">
    <property type="entry name" value="MUTT_NUDIX FAMILY PROTEIN"/>
    <property type="match status" value="1"/>
</dbReference>
<evidence type="ECO:0000313" key="6">
    <source>
        <dbReference type="EMBL" id="CAA9426488.1"/>
    </source>
</evidence>
<evidence type="ECO:0000256" key="2">
    <source>
        <dbReference type="ARBA" id="ARBA00005582"/>
    </source>
</evidence>
<protein>
    <submittedName>
        <fullName evidence="6">Nudix hydrolase family protein</fullName>
    </submittedName>
</protein>